<dbReference type="Gene3D" id="3.40.50.1460">
    <property type="match status" value="1"/>
</dbReference>
<dbReference type="Proteomes" id="UP000484255">
    <property type="component" value="Unassembled WGS sequence"/>
</dbReference>
<feature type="domain" description="Caspase family p20" evidence="1">
    <location>
        <begin position="33"/>
        <end position="164"/>
    </location>
</feature>
<protein>
    <submittedName>
        <fullName evidence="2">Caspase family protein</fullName>
    </submittedName>
</protein>
<sequence>MRPRTLLSPLRHALVRPLLGLALATALTPMAEAARLALVLGNYNYQNIQPALRNARNDAQTMARELESAGFSVTKVMDGTRASTFAALDGFLGRIRKGDEVVFFFSGHGSQPPSSGPMLLPVDIQPTSERSIQRDAISLDQVMDDLNKRARFVLMIIDACRDDPFRQSSAGRSIAPGSALGRVEPPSGTLVIMAASKGQQALDRLSDKDPVQNGLFTRELVRHMRTPGLSASEMARRVKFGVEQAALSINHQQRPAVIDESSSSEFYFYPPSTGAAPAPVAPLVPPTPSPVPAPTPGGYTTPVQTPVQPVQPAVQAPTTPPAARPPVGDVTQSEAQREFEAWDAAMRNPSRAGLESFLSRFPQGRYAGLVRTELQRLGGTASTPAAAPAAPRPQNPQAEFEFWESISARNTRQAYEEYLQAYPNGRYVDIARARMK</sequence>
<dbReference type="RefSeq" id="WP_163459434.1">
    <property type="nucleotide sequence ID" value="NZ_JAAGOH010000034.1"/>
</dbReference>
<dbReference type="Pfam" id="PF00656">
    <property type="entry name" value="Peptidase_C14"/>
    <property type="match status" value="1"/>
</dbReference>
<evidence type="ECO:0000259" key="1">
    <source>
        <dbReference type="PROSITE" id="PS50208"/>
    </source>
</evidence>
<keyword evidence="3" id="KW-1185">Reference proteome</keyword>
<organism evidence="2 3">
    <name type="scientific">Ideonella livida</name>
    <dbReference type="NCBI Taxonomy" id="2707176"/>
    <lineage>
        <taxon>Bacteria</taxon>
        <taxon>Pseudomonadati</taxon>
        <taxon>Pseudomonadota</taxon>
        <taxon>Betaproteobacteria</taxon>
        <taxon>Burkholderiales</taxon>
        <taxon>Sphaerotilaceae</taxon>
        <taxon>Ideonella</taxon>
    </lineage>
</organism>
<dbReference type="SUPFAM" id="SSF52129">
    <property type="entry name" value="Caspase-like"/>
    <property type="match status" value="1"/>
</dbReference>
<evidence type="ECO:0000313" key="3">
    <source>
        <dbReference type="Proteomes" id="UP000484255"/>
    </source>
</evidence>
<dbReference type="PANTHER" id="PTHR22576:SF37">
    <property type="entry name" value="MUCOSA-ASSOCIATED LYMPHOID TISSUE LYMPHOMA TRANSLOCATION PROTEIN 1"/>
    <property type="match status" value="1"/>
</dbReference>
<dbReference type="InterPro" id="IPR029030">
    <property type="entry name" value="Caspase-like_dom_sf"/>
</dbReference>
<reference evidence="2 3" key="1">
    <citation type="submission" date="2020-02" db="EMBL/GenBank/DDBJ databases">
        <title>Ideonella bacterium strain TBM-1.</title>
        <authorList>
            <person name="Chen W.-M."/>
        </authorList>
    </citation>
    <scope>NUCLEOTIDE SEQUENCE [LARGE SCALE GENOMIC DNA]</scope>
    <source>
        <strain evidence="2 3">TBM-1</strain>
    </source>
</reference>
<dbReference type="GO" id="GO:0004197">
    <property type="term" value="F:cysteine-type endopeptidase activity"/>
    <property type="evidence" value="ECO:0007669"/>
    <property type="project" value="InterPro"/>
</dbReference>
<dbReference type="PROSITE" id="PS50208">
    <property type="entry name" value="CASPASE_P20"/>
    <property type="match status" value="1"/>
</dbReference>
<dbReference type="PANTHER" id="PTHR22576">
    <property type="entry name" value="MUCOSA ASSOCIATED LYMPHOID TISSUE LYMPHOMA TRANSLOCATION PROTEIN 1/PARACASPASE"/>
    <property type="match status" value="1"/>
</dbReference>
<dbReference type="InterPro" id="IPR052039">
    <property type="entry name" value="Caspase-related_regulators"/>
</dbReference>
<dbReference type="InterPro" id="IPR001309">
    <property type="entry name" value="Pept_C14_p20"/>
</dbReference>
<dbReference type="InterPro" id="IPR011600">
    <property type="entry name" value="Pept_C14_caspase"/>
</dbReference>
<dbReference type="GO" id="GO:0006508">
    <property type="term" value="P:proteolysis"/>
    <property type="evidence" value="ECO:0007669"/>
    <property type="project" value="InterPro"/>
</dbReference>
<dbReference type="EMBL" id="JAAGOH010000034">
    <property type="protein sequence ID" value="NDY93396.1"/>
    <property type="molecule type" value="Genomic_DNA"/>
</dbReference>
<name>A0A7C9PJB1_9BURK</name>
<dbReference type="AlphaFoldDB" id="A0A7C9PJB1"/>
<gene>
    <name evidence="2" type="ORF">G3A44_19585</name>
</gene>
<accession>A0A7C9PJB1</accession>
<comment type="caution">
    <text evidence="2">The sequence shown here is derived from an EMBL/GenBank/DDBJ whole genome shotgun (WGS) entry which is preliminary data.</text>
</comment>
<proteinExistence type="predicted"/>
<evidence type="ECO:0000313" key="2">
    <source>
        <dbReference type="EMBL" id="NDY93396.1"/>
    </source>
</evidence>